<accession>A0A411Z035</accession>
<dbReference type="SUPFAM" id="SSF55785">
    <property type="entry name" value="PYP-like sensor domain (PAS domain)"/>
    <property type="match status" value="1"/>
</dbReference>
<gene>
    <name evidence="10" type="ORF">D1012_14660</name>
</gene>
<keyword evidence="6 10" id="KW-0418">Kinase</keyword>
<evidence type="ECO:0000259" key="9">
    <source>
        <dbReference type="SMART" id="SM00911"/>
    </source>
</evidence>
<dbReference type="Proteomes" id="UP000284547">
    <property type="component" value="Unassembled WGS sequence"/>
</dbReference>
<dbReference type="Gene3D" id="3.30.565.10">
    <property type="entry name" value="Histidine kinase-like ATPase, C-terminal domain"/>
    <property type="match status" value="1"/>
</dbReference>
<proteinExistence type="predicted"/>
<dbReference type="Pfam" id="PF08447">
    <property type="entry name" value="PAS_3"/>
    <property type="match status" value="1"/>
</dbReference>
<evidence type="ECO:0000256" key="4">
    <source>
        <dbReference type="ARBA" id="ARBA00022679"/>
    </source>
</evidence>
<keyword evidence="7" id="KW-0067">ATP-binding</keyword>
<dbReference type="InterPro" id="IPR013655">
    <property type="entry name" value="PAS_fold_3"/>
</dbReference>
<dbReference type="PANTHER" id="PTHR41523:SF8">
    <property type="entry name" value="ETHYLENE RESPONSE SENSOR PROTEIN"/>
    <property type="match status" value="1"/>
</dbReference>
<evidence type="ECO:0000256" key="7">
    <source>
        <dbReference type="ARBA" id="ARBA00022840"/>
    </source>
</evidence>
<sequence>MSPSNVTGHEWGHEDLRRAVDAAGVAMWSWNVDTDSLAMDPRGYDLWDVSPHQALSFEKLSEKIHPADRDRVREAFAATRSATGRYEIDFRTLVGEEVRWISARGQGGDVGIKDRAMTGVFMDITGRKQAEEGNELLAGEMSHRVRNLLAIAAGLTKITGRSSTDVNDMSRQLTHRLMALGRAHDLVRPLPGGQGKAALLGDLMTVLLAPYDDDGAFAGRIRVAVPRMGIGEAAATSLALVVHELATNSLKYGALSVESGTLDITGVLAGEDIRIDWKEHDGTDQASGAQTGPGTNPTRTSDGYGSNLIRQTVKSQLGGTISYDWNDAGVVVSLVCAVSRLSQ</sequence>
<dbReference type="EMBL" id="QWEY01000008">
    <property type="protein sequence ID" value="RGP36433.1"/>
    <property type="molecule type" value="Genomic_DNA"/>
</dbReference>
<protein>
    <recommendedName>
        <fullName evidence="2">histidine kinase</fullName>
        <ecNumber evidence="2">2.7.13.3</ecNumber>
    </recommendedName>
</protein>
<feature type="domain" description="Signal transduction histidine kinase HWE region" evidence="9">
    <location>
        <begin position="140"/>
        <end position="227"/>
    </location>
</feature>
<evidence type="ECO:0000256" key="6">
    <source>
        <dbReference type="ARBA" id="ARBA00022777"/>
    </source>
</evidence>
<dbReference type="OrthoDB" id="9816309at2"/>
<evidence type="ECO:0000256" key="3">
    <source>
        <dbReference type="ARBA" id="ARBA00022553"/>
    </source>
</evidence>
<evidence type="ECO:0000256" key="8">
    <source>
        <dbReference type="SAM" id="MobiDB-lite"/>
    </source>
</evidence>
<comment type="catalytic activity">
    <reaction evidence="1">
        <text>ATP + protein L-histidine = ADP + protein N-phospho-L-histidine.</text>
        <dbReference type="EC" id="2.7.13.3"/>
    </reaction>
</comment>
<dbReference type="RefSeq" id="WP_118153670.1">
    <property type="nucleotide sequence ID" value="NZ_QWEY01000008.1"/>
</dbReference>
<organism evidence="10 11">
    <name type="scientific">Pseudotabrizicola alkalilacus</name>
    <dbReference type="NCBI Taxonomy" id="2305252"/>
    <lineage>
        <taxon>Bacteria</taxon>
        <taxon>Pseudomonadati</taxon>
        <taxon>Pseudomonadota</taxon>
        <taxon>Alphaproteobacteria</taxon>
        <taxon>Rhodobacterales</taxon>
        <taxon>Paracoccaceae</taxon>
        <taxon>Pseudotabrizicola</taxon>
    </lineage>
</organism>
<dbReference type="GO" id="GO:0004673">
    <property type="term" value="F:protein histidine kinase activity"/>
    <property type="evidence" value="ECO:0007669"/>
    <property type="project" value="UniProtKB-EC"/>
</dbReference>
<dbReference type="Pfam" id="PF07536">
    <property type="entry name" value="HWE_HK"/>
    <property type="match status" value="1"/>
</dbReference>
<dbReference type="GO" id="GO:0005524">
    <property type="term" value="F:ATP binding"/>
    <property type="evidence" value="ECO:0007669"/>
    <property type="project" value="UniProtKB-KW"/>
</dbReference>
<keyword evidence="3" id="KW-0597">Phosphoprotein</keyword>
<evidence type="ECO:0000256" key="1">
    <source>
        <dbReference type="ARBA" id="ARBA00000085"/>
    </source>
</evidence>
<dbReference type="Gene3D" id="3.30.450.20">
    <property type="entry name" value="PAS domain"/>
    <property type="match status" value="1"/>
</dbReference>
<feature type="region of interest" description="Disordered" evidence="8">
    <location>
        <begin position="280"/>
        <end position="305"/>
    </location>
</feature>
<evidence type="ECO:0000313" key="11">
    <source>
        <dbReference type="Proteomes" id="UP000284547"/>
    </source>
</evidence>
<dbReference type="InterPro" id="IPR011102">
    <property type="entry name" value="Sig_transdc_His_kinase_HWE"/>
</dbReference>
<keyword evidence="4" id="KW-0808">Transferase</keyword>
<dbReference type="PANTHER" id="PTHR41523">
    <property type="entry name" value="TWO-COMPONENT SYSTEM SENSOR PROTEIN"/>
    <property type="match status" value="1"/>
</dbReference>
<dbReference type="AlphaFoldDB" id="A0A411Z035"/>
<keyword evidence="5" id="KW-0547">Nucleotide-binding</keyword>
<comment type="caution">
    <text evidence="10">The sequence shown here is derived from an EMBL/GenBank/DDBJ whole genome shotgun (WGS) entry which is preliminary data.</text>
</comment>
<evidence type="ECO:0000313" key="10">
    <source>
        <dbReference type="EMBL" id="RGP36433.1"/>
    </source>
</evidence>
<reference evidence="10 11" key="1">
    <citation type="submission" date="2018-08" db="EMBL/GenBank/DDBJ databases">
        <title>Flavobacterium tibetense sp. nov., isolated from a wetland YonghuCo on Tibetan Plateau.</title>
        <authorList>
            <person name="Phurbu D."/>
            <person name="Lu H."/>
            <person name="Xing P."/>
        </authorList>
    </citation>
    <scope>NUCLEOTIDE SEQUENCE [LARGE SCALE GENOMIC DNA]</scope>
    <source>
        <strain evidence="10 11">DJC</strain>
    </source>
</reference>
<keyword evidence="11" id="KW-1185">Reference proteome</keyword>
<evidence type="ECO:0000256" key="2">
    <source>
        <dbReference type="ARBA" id="ARBA00012438"/>
    </source>
</evidence>
<dbReference type="EC" id="2.7.13.3" evidence="2"/>
<dbReference type="InterPro" id="IPR036890">
    <property type="entry name" value="HATPase_C_sf"/>
</dbReference>
<name>A0A411Z035_9RHOB</name>
<evidence type="ECO:0000256" key="5">
    <source>
        <dbReference type="ARBA" id="ARBA00022741"/>
    </source>
</evidence>
<dbReference type="InterPro" id="IPR035965">
    <property type="entry name" value="PAS-like_dom_sf"/>
</dbReference>
<feature type="compositionally biased region" description="Polar residues" evidence="8">
    <location>
        <begin position="284"/>
        <end position="305"/>
    </location>
</feature>
<dbReference type="SMART" id="SM00911">
    <property type="entry name" value="HWE_HK"/>
    <property type="match status" value="1"/>
</dbReference>